<protein>
    <submittedName>
        <fullName evidence="1">Uncharacterized protein</fullName>
    </submittedName>
</protein>
<proteinExistence type="predicted"/>
<evidence type="ECO:0000313" key="2">
    <source>
        <dbReference type="Proteomes" id="UP001392437"/>
    </source>
</evidence>
<name>A0AAW0RER9_9PEZI</name>
<reference evidence="1 2" key="1">
    <citation type="submission" date="2023-01" db="EMBL/GenBank/DDBJ databases">
        <title>Analysis of 21 Apiospora genomes using comparative genomics revels a genus with tremendous synthesis potential of carbohydrate active enzymes and secondary metabolites.</title>
        <authorList>
            <person name="Sorensen T."/>
        </authorList>
    </citation>
    <scope>NUCLEOTIDE SEQUENCE [LARGE SCALE GENOMIC DNA]</scope>
    <source>
        <strain evidence="1 2">CBS 117206</strain>
    </source>
</reference>
<dbReference type="EMBL" id="JAQQWP010000001">
    <property type="protein sequence ID" value="KAK8133261.1"/>
    <property type="molecule type" value="Genomic_DNA"/>
</dbReference>
<dbReference type="Proteomes" id="UP001392437">
    <property type="component" value="Unassembled WGS sequence"/>
</dbReference>
<accession>A0AAW0RER9</accession>
<sequence>MLPVHMSGEETSFAVHCGDQMFQKMAVASDSSPNETLFHVEGATWGTSWIVRRKLYEGPLDRSPSMHLLGFRHGRLEIKNGWVVEAAGDGRVIVNLTHRDFFTKQHSAINATVHTMAGDKVLVTMRHVADEGAMMDARVGDGTFATIEKTDKELALVGPVVLAFESSKDKPQSAWKVRVAAGVDLSLVIVFALCRIEMRHVWGKKISLWCRSDILYAAYHMNSGRYI</sequence>
<dbReference type="AlphaFoldDB" id="A0AAW0RER9"/>
<organism evidence="1 2">
    <name type="scientific">Apiospora kogelbergensis</name>
    <dbReference type="NCBI Taxonomy" id="1337665"/>
    <lineage>
        <taxon>Eukaryota</taxon>
        <taxon>Fungi</taxon>
        <taxon>Dikarya</taxon>
        <taxon>Ascomycota</taxon>
        <taxon>Pezizomycotina</taxon>
        <taxon>Sordariomycetes</taxon>
        <taxon>Xylariomycetidae</taxon>
        <taxon>Amphisphaeriales</taxon>
        <taxon>Apiosporaceae</taxon>
        <taxon>Apiospora</taxon>
    </lineage>
</organism>
<evidence type="ECO:0000313" key="1">
    <source>
        <dbReference type="EMBL" id="KAK8133261.1"/>
    </source>
</evidence>
<gene>
    <name evidence="1" type="ORF">PG999_001434</name>
</gene>
<comment type="caution">
    <text evidence="1">The sequence shown here is derived from an EMBL/GenBank/DDBJ whole genome shotgun (WGS) entry which is preliminary data.</text>
</comment>
<keyword evidence="2" id="KW-1185">Reference proteome</keyword>